<evidence type="ECO:0000313" key="1">
    <source>
        <dbReference type="EMBL" id="KAF9785796.1"/>
    </source>
</evidence>
<protein>
    <submittedName>
        <fullName evidence="1">Uncharacterized protein</fullName>
    </submittedName>
</protein>
<evidence type="ECO:0000313" key="2">
    <source>
        <dbReference type="Proteomes" id="UP000736335"/>
    </source>
</evidence>
<reference evidence="1" key="2">
    <citation type="submission" date="2020-11" db="EMBL/GenBank/DDBJ databases">
        <authorList>
            <consortium name="DOE Joint Genome Institute"/>
            <person name="Kuo A."/>
            <person name="Miyauchi S."/>
            <person name="Kiss E."/>
            <person name="Drula E."/>
            <person name="Kohler A."/>
            <person name="Sanchez-Garcia M."/>
            <person name="Andreopoulos B."/>
            <person name="Barry K.W."/>
            <person name="Bonito G."/>
            <person name="Buee M."/>
            <person name="Carver A."/>
            <person name="Chen C."/>
            <person name="Cichocki N."/>
            <person name="Clum A."/>
            <person name="Culley D."/>
            <person name="Crous P.W."/>
            <person name="Fauchery L."/>
            <person name="Girlanda M."/>
            <person name="Hayes R."/>
            <person name="Keri Z."/>
            <person name="Labutti K."/>
            <person name="Lipzen A."/>
            <person name="Lombard V."/>
            <person name="Magnuson J."/>
            <person name="Maillard F."/>
            <person name="Morin E."/>
            <person name="Murat C."/>
            <person name="Nolan M."/>
            <person name="Ohm R."/>
            <person name="Pangilinan J."/>
            <person name="Pereira M."/>
            <person name="Perotto S."/>
            <person name="Peter M."/>
            <person name="Riley R."/>
            <person name="Sitrit Y."/>
            <person name="Stielow B."/>
            <person name="Szollosi G."/>
            <person name="Zifcakova L."/>
            <person name="Stursova M."/>
            <person name="Spatafora J.W."/>
            <person name="Tedersoo L."/>
            <person name="Vaario L.-M."/>
            <person name="Yamada A."/>
            <person name="Yan M."/>
            <person name="Wang P."/>
            <person name="Xu J."/>
            <person name="Bruns T."/>
            <person name="Baldrian P."/>
            <person name="Vilgalys R."/>
            <person name="Henrissat B."/>
            <person name="Grigoriev I.V."/>
            <person name="Hibbett D."/>
            <person name="Nagy L.G."/>
            <person name="Martin F.M."/>
        </authorList>
    </citation>
    <scope>NUCLEOTIDE SEQUENCE</scope>
    <source>
        <strain evidence="1">UH-Tt-Lm1</strain>
    </source>
</reference>
<dbReference type="Proteomes" id="UP000736335">
    <property type="component" value="Unassembled WGS sequence"/>
</dbReference>
<dbReference type="AlphaFoldDB" id="A0A9P6L7A3"/>
<accession>A0A9P6L7A3</accession>
<comment type="caution">
    <text evidence="1">The sequence shown here is derived from an EMBL/GenBank/DDBJ whole genome shotgun (WGS) entry which is preliminary data.</text>
</comment>
<reference evidence="1" key="1">
    <citation type="journal article" date="2020" name="Nat. Commun.">
        <title>Large-scale genome sequencing of mycorrhizal fungi provides insights into the early evolution of symbiotic traits.</title>
        <authorList>
            <person name="Miyauchi S."/>
            <person name="Kiss E."/>
            <person name="Kuo A."/>
            <person name="Drula E."/>
            <person name="Kohler A."/>
            <person name="Sanchez-Garcia M."/>
            <person name="Morin E."/>
            <person name="Andreopoulos B."/>
            <person name="Barry K.W."/>
            <person name="Bonito G."/>
            <person name="Buee M."/>
            <person name="Carver A."/>
            <person name="Chen C."/>
            <person name="Cichocki N."/>
            <person name="Clum A."/>
            <person name="Culley D."/>
            <person name="Crous P.W."/>
            <person name="Fauchery L."/>
            <person name="Girlanda M."/>
            <person name="Hayes R.D."/>
            <person name="Keri Z."/>
            <person name="LaButti K."/>
            <person name="Lipzen A."/>
            <person name="Lombard V."/>
            <person name="Magnuson J."/>
            <person name="Maillard F."/>
            <person name="Murat C."/>
            <person name="Nolan M."/>
            <person name="Ohm R.A."/>
            <person name="Pangilinan J."/>
            <person name="Pereira M.F."/>
            <person name="Perotto S."/>
            <person name="Peter M."/>
            <person name="Pfister S."/>
            <person name="Riley R."/>
            <person name="Sitrit Y."/>
            <person name="Stielow J.B."/>
            <person name="Szollosi G."/>
            <person name="Zifcakova L."/>
            <person name="Stursova M."/>
            <person name="Spatafora J.W."/>
            <person name="Tedersoo L."/>
            <person name="Vaario L.M."/>
            <person name="Yamada A."/>
            <person name="Yan M."/>
            <person name="Wang P."/>
            <person name="Xu J."/>
            <person name="Bruns T."/>
            <person name="Baldrian P."/>
            <person name="Vilgalys R."/>
            <person name="Dunand C."/>
            <person name="Henrissat B."/>
            <person name="Grigoriev I.V."/>
            <person name="Hibbett D."/>
            <person name="Nagy L.G."/>
            <person name="Martin F.M."/>
        </authorList>
    </citation>
    <scope>NUCLEOTIDE SEQUENCE</scope>
    <source>
        <strain evidence="1">UH-Tt-Lm1</strain>
    </source>
</reference>
<gene>
    <name evidence="1" type="ORF">BJ322DRAFT_1056398</name>
</gene>
<name>A0A9P6L7A3_9AGAM</name>
<organism evidence="1 2">
    <name type="scientific">Thelephora terrestris</name>
    <dbReference type="NCBI Taxonomy" id="56493"/>
    <lineage>
        <taxon>Eukaryota</taxon>
        <taxon>Fungi</taxon>
        <taxon>Dikarya</taxon>
        <taxon>Basidiomycota</taxon>
        <taxon>Agaricomycotina</taxon>
        <taxon>Agaricomycetes</taxon>
        <taxon>Thelephorales</taxon>
        <taxon>Thelephoraceae</taxon>
        <taxon>Thelephora</taxon>
    </lineage>
</organism>
<sequence>MLPIKLLCFYPLSTSSADSATRISSTPSRPSCNDPTMQICYVLYFTLIAYLLAVTIPGSQERWSALNMNVVSLISHIHSTTSTTLLSYCFSFVTSSLSAEKRFSSAGRIDVCRLSPLRTDGTCHPLDSPTTPTPTLILNTSATRTGSAIAASPIGYNPTPYNDAFFLSLDTRNAPRKSEGFKSRKDEIPSNSVGPSCLLSAMTSTMIIVQCLMVRHDFDYYLL</sequence>
<keyword evidence="2" id="KW-1185">Reference proteome</keyword>
<proteinExistence type="predicted"/>
<dbReference type="EMBL" id="WIUZ02000006">
    <property type="protein sequence ID" value="KAF9785796.1"/>
    <property type="molecule type" value="Genomic_DNA"/>
</dbReference>